<keyword evidence="2" id="KW-1185">Reference proteome</keyword>
<name>A0AAE3VS37_9HYPH</name>
<sequence>MLNLADWRAGLAGVAESDNFAIGRSNIPPATFLPGGAAGATHVVGRLAHPALLFFDDVLVGGVARRNLRRFAT</sequence>
<dbReference type="Proteomes" id="UP001229244">
    <property type="component" value="Unassembled WGS sequence"/>
</dbReference>
<gene>
    <name evidence="1" type="ORF">J2S73_003843</name>
</gene>
<protein>
    <submittedName>
        <fullName evidence="1">Uncharacterized protein</fullName>
    </submittedName>
</protein>
<comment type="caution">
    <text evidence="1">The sequence shown here is derived from an EMBL/GenBank/DDBJ whole genome shotgun (WGS) entry which is preliminary data.</text>
</comment>
<dbReference type="EMBL" id="JAUSUL010000005">
    <property type="protein sequence ID" value="MDQ0317359.1"/>
    <property type="molecule type" value="Genomic_DNA"/>
</dbReference>
<evidence type="ECO:0000313" key="2">
    <source>
        <dbReference type="Proteomes" id="UP001229244"/>
    </source>
</evidence>
<dbReference type="AlphaFoldDB" id="A0AAE3VS37"/>
<reference evidence="1" key="1">
    <citation type="submission" date="2023-07" db="EMBL/GenBank/DDBJ databases">
        <title>Genomic Encyclopedia of Type Strains, Phase IV (KMG-IV): sequencing the most valuable type-strain genomes for metagenomic binning, comparative biology and taxonomic classification.</title>
        <authorList>
            <person name="Goeker M."/>
        </authorList>
    </citation>
    <scope>NUCLEOTIDE SEQUENCE</scope>
    <source>
        <strain evidence="1">DSM 21202</strain>
    </source>
</reference>
<proteinExistence type="predicted"/>
<evidence type="ECO:0000313" key="1">
    <source>
        <dbReference type="EMBL" id="MDQ0317359.1"/>
    </source>
</evidence>
<accession>A0AAE3VS37</accession>
<dbReference type="RefSeq" id="WP_306887276.1">
    <property type="nucleotide sequence ID" value="NZ_JAUSUL010000005.1"/>
</dbReference>
<organism evidence="1 2">
    <name type="scientific">Amorphus orientalis</name>
    <dbReference type="NCBI Taxonomy" id="649198"/>
    <lineage>
        <taxon>Bacteria</taxon>
        <taxon>Pseudomonadati</taxon>
        <taxon>Pseudomonadota</taxon>
        <taxon>Alphaproteobacteria</taxon>
        <taxon>Hyphomicrobiales</taxon>
        <taxon>Amorphaceae</taxon>
        <taxon>Amorphus</taxon>
    </lineage>
</organism>